<organism evidence="3 4">
    <name type="scientific">Subtercola boreus</name>
    <dbReference type="NCBI Taxonomy" id="120213"/>
    <lineage>
        <taxon>Bacteria</taxon>
        <taxon>Bacillati</taxon>
        <taxon>Actinomycetota</taxon>
        <taxon>Actinomycetes</taxon>
        <taxon>Micrococcales</taxon>
        <taxon>Microbacteriaceae</taxon>
        <taxon>Subtercola</taxon>
    </lineage>
</organism>
<comment type="caution">
    <text evidence="3">The sequence shown here is derived from an EMBL/GenBank/DDBJ whole genome shotgun (WGS) entry which is preliminary data.</text>
</comment>
<proteinExistence type="predicted"/>
<dbReference type="AlphaFoldDB" id="A0A3E0WCN6"/>
<keyword evidence="1" id="KW-0812">Transmembrane</keyword>
<sequence length="401" mass="38588">MSARRLRVGGRAGMIGVAGLVAGGVVAGWALTVVLSPPGAAADPAAFATVTVTEGEVGSRLALNVAAEWQALPVGTNEAVGVVTSVDATAGTVAAAGARLYGVNERPVVAAQGSVPAYRDIGSATSGDDAAQLQGLLRDLGVYAGAIDGTIGTDSVAAIERWQQALGVDATGTVRLGDVVFVPTLPARLTLKTDVVRRGARLGGGEEVVLALGSAPQFTLPAGEAQSAEIPTGARVEITAAGGQRWEASVAGRAAAPSGGTVVLGLEPAPAGGASGAEAAGGAMGAEAAGGAMGAAPAGGAAGGDAAGEPGAAASICGAACDSVPVTGQTLLAAEIVTLETVRGTVVPAIALRSDPQHALSLLDEGGVAHPVTVTAEARGMAVVGGVQPGLRVRVPSAVAP</sequence>
<name>A0A3E0WCN6_9MICO</name>
<reference evidence="3 4" key="1">
    <citation type="submission" date="2017-04" db="EMBL/GenBank/DDBJ databases">
        <title>Comparative genome analysis of Subtercola boreus.</title>
        <authorList>
            <person name="Cho Y.-J."/>
            <person name="Cho A."/>
            <person name="Kim O.-S."/>
            <person name="Lee J.-I."/>
        </authorList>
    </citation>
    <scope>NUCLEOTIDE SEQUENCE [LARGE SCALE GENOMIC DNA]</scope>
    <source>
        <strain evidence="3 4">P28004</strain>
    </source>
</reference>
<dbReference type="InterPro" id="IPR036366">
    <property type="entry name" value="PGBDSf"/>
</dbReference>
<gene>
    <name evidence="3" type="ORF">B7R25_06660</name>
</gene>
<dbReference type="Pfam" id="PF01471">
    <property type="entry name" value="PG_binding_1"/>
    <property type="match status" value="1"/>
</dbReference>
<dbReference type="Gene3D" id="1.10.101.10">
    <property type="entry name" value="PGBD-like superfamily/PGBD"/>
    <property type="match status" value="1"/>
</dbReference>
<dbReference type="SUPFAM" id="SSF47090">
    <property type="entry name" value="PGBD-like"/>
    <property type="match status" value="1"/>
</dbReference>
<evidence type="ECO:0000259" key="2">
    <source>
        <dbReference type="Pfam" id="PF01471"/>
    </source>
</evidence>
<keyword evidence="1" id="KW-0472">Membrane</keyword>
<dbReference type="InterPro" id="IPR036365">
    <property type="entry name" value="PGBD-like_sf"/>
</dbReference>
<accession>A0A3E0WCN6</accession>
<keyword evidence="1" id="KW-1133">Transmembrane helix</keyword>
<feature type="transmembrane region" description="Helical" evidence="1">
    <location>
        <begin position="12"/>
        <end position="35"/>
    </location>
</feature>
<evidence type="ECO:0000313" key="3">
    <source>
        <dbReference type="EMBL" id="RFA27424.1"/>
    </source>
</evidence>
<evidence type="ECO:0000256" key="1">
    <source>
        <dbReference type="SAM" id="Phobius"/>
    </source>
</evidence>
<feature type="domain" description="Peptidoglycan binding-like" evidence="2">
    <location>
        <begin position="126"/>
        <end position="173"/>
    </location>
</feature>
<dbReference type="RefSeq" id="WP_172582978.1">
    <property type="nucleotide sequence ID" value="NZ_NBXC01000014.1"/>
</dbReference>
<dbReference type="InterPro" id="IPR002477">
    <property type="entry name" value="Peptidoglycan-bd-like"/>
</dbReference>
<evidence type="ECO:0000313" key="4">
    <source>
        <dbReference type="Proteomes" id="UP000257080"/>
    </source>
</evidence>
<protein>
    <recommendedName>
        <fullName evidence="2">Peptidoglycan binding-like domain-containing protein</fullName>
    </recommendedName>
</protein>
<dbReference type="Proteomes" id="UP000257080">
    <property type="component" value="Unassembled WGS sequence"/>
</dbReference>
<dbReference type="EMBL" id="NBXE01000019">
    <property type="protein sequence ID" value="RFA27424.1"/>
    <property type="molecule type" value="Genomic_DNA"/>
</dbReference>